<accession>A0A0L0NRG3</accession>
<evidence type="ECO:0000256" key="1">
    <source>
        <dbReference type="ARBA" id="ARBA00005010"/>
    </source>
</evidence>
<dbReference type="PANTHER" id="PTHR35330:SF1">
    <property type="entry name" value="SIROHEME BIOSYNTHESIS PROTEIN MET8"/>
    <property type="match status" value="1"/>
</dbReference>
<dbReference type="SUPFAM" id="SSF75615">
    <property type="entry name" value="Siroheme synthase middle domains-like"/>
    <property type="match status" value="1"/>
</dbReference>
<evidence type="ECO:0000313" key="9">
    <source>
        <dbReference type="Proteomes" id="UP000037122"/>
    </source>
</evidence>
<comment type="caution">
    <text evidence="8">The sequence shown here is derived from an EMBL/GenBank/DDBJ whole genome shotgun (WGS) entry which is preliminary data.</text>
</comment>
<dbReference type="EC" id="1.3.1.76" evidence="2"/>
<protein>
    <recommendedName>
        <fullName evidence="2">precorrin-2 dehydrogenase</fullName>
        <ecNumber evidence="2">1.3.1.76</ecNumber>
    </recommendedName>
</protein>
<name>A0A0L0NRG3_CANAR</name>
<dbReference type="VEuPathDB" id="FungiDB:CJJ07_002752"/>
<dbReference type="AlphaFoldDB" id="A0A0L0NRG3"/>
<proteinExistence type="predicted"/>
<dbReference type="VEuPathDB" id="FungiDB:QG37_06871"/>
<keyword evidence="5" id="KW-0627">Porphyrin biosynthesis</keyword>
<evidence type="ECO:0000256" key="4">
    <source>
        <dbReference type="ARBA" id="ARBA00023027"/>
    </source>
</evidence>
<feature type="domain" description="Siroheme synthase central" evidence="7">
    <location>
        <begin position="158"/>
        <end position="182"/>
    </location>
</feature>
<evidence type="ECO:0000259" key="6">
    <source>
        <dbReference type="Pfam" id="PF14823"/>
    </source>
</evidence>
<dbReference type="EMBL" id="LGST01000050">
    <property type="protein sequence ID" value="KND96757.1"/>
    <property type="molecule type" value="Genomic_DNA"/>
</dbReference>
<dbReference type="GO" id="GO:0019354">
    <property type="term" value="P:siroheme biosynthetic process"/>
    <property type="evidence" value="ECO:0007669"/>
    <property type="project" value="UniProtKB-UniPathway"/>
</dbReference>
<dbReference type="InterPro" id="IPR036291">
    <property type="entry name" value="NAD(P)-bd_dom_sf"/>
</dbReference>
<gene>
    <name evidence="8" type="ORF">QG37_06871</name>
</gene>
<feature type="domain" description="Siroheme biosynthesis protein Met8 C-terminal" evidence="6">
    <location>
        <begin position="188"/>
        <end position="252"/>
    </location>
</feature>
<dbReference type="InterPro" id="IPR028162">
    <property type="entry name" value="Met8_C"/>
</dbReference>
<dbReference type="Pfam" id="PF14824">
    <property type="entry name" value="Sirohm_synth_M"/>
    <property type="match status" value="1"/>
</dbReference>
<dbReference type="Gene3D" id="3.40.50.720">
    <property type="entry name" value="NAD(P)-binding Rossmann-like Domain"/>
    <property type="match status" value="1"/>
</dbReference>
<dbReference type="VEuPathDB" id="FungiDB:CJJ09_004774"/>
<dbReference type="Gene3D" id="1.10.3280.10">
    <property type="entry name" value="Siroheme synthase, domain 3"/>
    <property type="match status" value="1"/>
</dbReference>
<dbReference type="Gene3D" id="3.30.160.110">
    <property type="entry name" value="Siroheme synthase, domain 2"/>
    <property type="match status" value="1"/>
</dbReference>
<sequence length="267" mass="31050">MKQPGSLLLAWQVKDKHCLVIGGGDVALSRVHHLIRAQAKITVVSGANVHPELLELHEKGELHSLLKRDYEPDDLHMYEQKDQLSLESFKDIDESHYEQIDEQVRNQVFACVCCCIDDPVLSGKVYYQCKYLRLPVNIADKPPMCDFYFGSMFNQDLLQIMISTNGKSPRLLKMIKDDIARQFSNIRLNDAVDTLGSIRANLRERKLKDNSLETIERRMEWIKKLTDFFTLRQWSQLHLTEAQVDKVVDCYPNFPPKDYEEFLKFVS</sequence>
<dbReference type="Pfam" id="PF14823">
    <property type="entry name" value="Sirohm_synth_C"/>
    <property type="match status" value="1"/>
</dbReference>
<comment type="pathway">
    <text evidence="1">Porphyrin-containing compound metabolism; siroheme biosynthesis; sirohydrochlorin from precorrin-2: step 1/1.</text>
</comment>
<organism evidence="8 9">
    <name type="scientific">Candidozyma auris</name>
    <name type="common">Yeast</name>
    <name type="synonym">Candida auris</name>
    <dbReference type="NCBI Taxonomy" id="498019"/>
    <lineage>
        <taxon>Eukaryota</taxon>
        <taxon>Fungi</taxon>
        <taxon>Dikarya</taxon>
        <taxon>Ascomycota</taxon>
        <taxon>Saccharomycotina</taxon>
        <taxon>Pichiomycetes</taxon>
        <taxon>Metschnikowiaceae</taxon>
        <taxon>Candidozyma</taxon>
    </lineage>
</organism>
<evidence type="ECO:0000313" key="8">
    <source>
        <dbReference type="EMBL" id="KND96757.1"/>
    </source>
</evidence>
<dbReference type="GO" id="GO:0004325">
    <property type="term" value="F:ferrochelatase activity"/>
    <property type="evidence" value="ECO:0007669"/>
    <property type="project" value="InterPro"/>
</dbReference>
<dbReference type="VEuPathDB" id="FungiDB:CJI97_004689"/>
<reference evidence="9" key="1">
    <citation type="journal article" date="2015" name="BMC Genomics">
        <title>Draft genome of a commonly misdiagnosed multidrug resistant pathogen Candida auris.</title>
        <authorList>
            <person name="Chatterjee S."/>
            <person name="Alampalli S.V."/>
            <person name="Nageshan R.K."/>
            <person name="Chettiar S.T."/>
            <person name="Joshi S."/>
            <person name="Tatu U.S."/>
        </authorList>
    </citation>
    <scope>NUCLEOTIDE SEQUENCE [LARGE SCALE GENOMIC DNA]</scope>
    <source>
        <strain evidence="9">6684</strain>
    </source>
</reference>
<evidence type="ECO:0000256" key="3">
    <source>
        <dbReference type="ARBA" id="ARBA00023002"/>
    </source>
</evidence>
<evidence type="ECO:0000259" key="7">
    <source>
        <dbReference type="Pfam" id="PF14824"/>
    </source>
</evidence>
<evidence type="ECO:0000256" key="2">
    <source>
        <dbReference type="ARBA" id="ARBA00012400"/>
    </source>
</evidence>
<evidence type="ECO:0000256" key="5">
    <source>
        <dbReference type="ARBA" id="ARBA00023244"/>
    </source>
</evidence>
<dbReference type="PANTHER" id="PTHR35330">
    <property type="entry name" value="SIROHEME BIOSYNTHESIS PROTEIN MET8"/>
    <property type="match status" value="1"/>
</dbReference>
<dbReference type="InterPro" id="IPR028281">
    <property type="entry name" value="Sirohaem_synthase_central"/>
</dbReference>
<keyword evidence="4" id="KW-0520">NAD</keyword>
<dbReference type="UniPathway" id="UPA00262">
    <property type="reaction ID" value="UER00222"/>
</dbReference>
<keyword evidence="3" id="KW-0560">Oxidoreductase</keyword>
<dbReference type="Pfam" id="PF13241">
    <property type="entry name" value="NAD_binding_7"/>
    <property type="match status" value="1"/>
</dbReference>
<dbReference type="Proteomes" id="UP000037122">
    <property type="component" value="Unassembled WGS sequence"/>
</dbReference>
<dbReference type="SUPFAM" id="SSF51735">
    <property type="entry name" value="NAD(P)-binding Rossmann-fold domains"/>
    <property type="match status" value="1"/>
</dbReference>
<dbReference type="VEuPathDB" id="FungiDB:B9J08_004763"/>
<dbReference type="InterPro" id="IPR028161">
    <property type="entry name" value="Met8-like"/>
</dbReference>
<dbReference type="VEuPathDB" id="FungiDB:CJI96_0004390"/>
<dbReference type="GO" id="GO:0043115">
    <property type="term" value="F:precorrin-2 dehydrogenase activity"/>
    <property type="evidence" value="ECO:0007669"/>
    <property type="project" value="UniProtKB-EC"/>
</dbReference>